<gene>
    <name evidence="9" type="ORF">ACFSX9_07890</name>
</gene>
<dbReference type="SMART" id="SM00028">
    <property type="entry name" value="TPR"/>
    <property type="match status" value="5"/>
</dbReference>
<keyword evidence="3" id="KW-0677">Repeat</keyword>
<evidence type="ECO:0000313" key="10">
    <source>
        <dbReference type="Proteomes" id="UP001597549"/>
    </source>
</evidence>
<dbReference type="PROSITE" id="PS50005">
    <property type="entry name" value="TPR"/>
    <property type="match status" value="1"/>
</dbReference>
<evidence type="ECO:0000256" key="8">
    <source>
        <dbReference type="SAM" id="Phobius"/>
    </source>
</evidence>
<evidence type="ECO:0000313" key="9">
    <source>
        <dbReference type="EMBL" id="MFD2908656.1"/>
    </source>
</evidence>
<reference evidence="10" key="1">
    <citation type="journal article" date="2019" name="Int. J. Syst. Evol. Microbiol.">
        <title>The Global Catalogue of Microorganisms (GCM) 10K type strain sequencing project: providing services to taxonomists for standard genome sequencing and annotation.</title>
        <authorList>
            <consortium name="The Broad Institute Genomics Platform"/>
            <consortium name="The Broad Institute Genome Sequencing Center for Infectious Disease"/>
            <person name="Wu L."/>
            <person name="Ma J."/>
        </authorList>
    </citation>
    <scope>NUCLEOTIDE SEQUENCE [LARGE SCALE GENOMIC DNA]</scope>
    <source>
        <strain evidence="10">KCTC 52644</strain>
    </source>
</reference>
<keyword evidence="10" id="KW-1185">Reference proteome</keyword>
<dbReference type="Proteomes" id="UP001597549">
    <property type="component" value="Unassembled WGS sequence"/>
</dbReference>
<comment type="similarity">
    <text evidence="5">Belongs to the Rap family.</text>
</comment>
<keyword evidence="8" id="KW-0472">Membrane</keyword>
<feature type="repeat" description="TPR" evidence="6">
    <location>
        <begin position="160"/>
        <end position="193"/>
    </location>
</feature>
<evidence type="ECO:0000256" key="5">
    <source>
        <dbReference type="ARBA" id="ARBA00038253"/>
    </source>
</evidence>
<evidence type="ECO:0000256" key="2">
    <source>
        <dbReference type="ARBA" id="ARBA00022490"/>
    </source>
</evidence>
<proteinExistence type="inferred from homology"/>
<dbReference type="RefSeq" id="WP_379806392.1">
    <property type="nucleotide sequence ID" value="NZ_JBHUOL010000012.1"/>
</dbReference>
<keyword evidence="2" id="KW-0963">Cytoplasm</keyword>
<evidence type="ECO:0000256" key="1">
    <source>
        <dbReference type="ARBA" id="ARBA00004496"/>
    </source>
</evidence>
<dbReference type="Gene3D" id="1.25.40.10">
    <property type="entry name" value="Tetratricopeptide repeat domain"/>
    <property type="match status" value="1"/>
</dbReference>
<feature type="coiled-coil region" evidence="7">
    <location>
        <begin position="269"/>
        <end position="296"/>
    </location>
</feature>
<protein>
    <submittedName>
        <fullName evidence="9">Tetratricopeptide repeat protein</fullName>
    </submittedName>
</protein>
<comment type="subcellular location">
    <subcellularLocation>
        <location evidence="1">Cytoplasm</location>
    </subcellularLocation>
</comment>
<dbReference type="EMBL" id="JBHUOL010000012">
    <property type="protein sequence ID" value="MFD2908656.1"/>
    <property type="molecule type" value="Genomic_DNA"/>
</dbReference>
<dbReference type="SUPFAM" id="SSF48452">
    <property type="entry name" value="TPR-like"/>
    <property type="match status" value="1"/>
</dbReference>
<dbReference type="InterPro" id="IPR011990">
    <property type="entry name" value="TPR-like_helical_dom_sf"/>
</dbReference>
<dbReference type="PANTHER" id="PTHR46630:SF1">
    <property type="entry name" value="TETRATRICOPEPTIDE REPEAT PROTEIN 29"/>
    <property type="match status" value="1"/>
</dbReference>
<keyword evidence="7" id="KW-0175">Coiled coil</keyword>
<evidence type="ECO:0000256" key="4">
    <source>
        <dbReference type="ARBA" id="ARBA00022803"/>
    </source>
</evidence>
<keyword evidence="4 6" id="KW-0802">TPR repeat</keyword>
<keyword evidence="8" id="KW-0812">Transmembrane</keyword>
<name>A0ABW5Z8L7_9FLAO</name>
<dbReference type="PANTHER" id="PTHR46630">
    <property type="entry name" value="TETRATRICOPEPTIDE REPEAT PROTEIN 29"/>
    <property type="match status" value="1"/>
</dbReference>
<dbReference type="Pfam" id="PF13424">
    <property type="entry name" value="TPR_12"/>
    <property type="match status" value="1"/>
</dbReference>
<organism evidence="9 10">
    <name type="scientific">Flavobacterium ardleyense</name>
    <dbReference type="NCBI Taxonomy" id="2038737"/>
    <lineage>
        <taxon>Bacteria</taxon>
        <taxon>Pseudomonadati</taxon>
        <taxon>Bacteroidota</taxon>
        <taxon>Flavobacteriia</taxon>
        <taxon>Flavobacteriales</taxon>
        <taxon>Flavobacteriaceae</taxon>
        <taxon>Flavobacterium</taxon>
    </lineage>
</organism>
<comment type="caution">
    <text evidence="9">The sequence shown here is derived from an EMBL/GenBank/DDBJ whole genome shotgun (WGS) entry which is preliminary data.</text>
</comment>
<sequence>MNNLIELNKSKTNEKALEKVFEKELKKENTYSERINIEIIHATLLADLYYKENEILNPKSETLYKEAVAKALKNNSELTIWVHTQFGFYFYTNSLYKNALPYFLTASKLIDESISDLTIQPTEVLKKNAFYFGMIEDYTKEAIYLKKALKITSENSFDYGTLLNSLGRNYAKNGNNELAAKYYNETLRISKLNNDEVRYAKALGDLAGLFEENKNWAKAEEFLLKDIAISKEHNGERNTMYAQIQLGNLYYKKNNYDKALEVLNPAEIYARSKSNLKGFEEQIAKLKLAIAIKQNDDKTELEQRRRLDTLSLYVSKTDGEQVINRINLEARKENIKLQLVAAKAQAEKQVLIKKIVIGISVVLLCLIILMFIVYKRKLKPR</sequence>
<accession>A0ABW5Z8L7</accession>
<evidence type="ECO:0000256" key="7">
    <source>
        <dbReference type="SAM" id="Coils"/>
    </source>
</evidence>
<feature type="transmembrane region" description="Helical" evidence="8">
    <location>
        <begin position="355"/>
        <end position="374"/>
    </location>
</feature>
<keyword evidence="8" id="KW-1133">Transmembrane helix</keyword>
<evidence type="ECO:0000256" key="6">
    <source>
        <dbReference type="PROSITE-ProRule" id="PRU00339"/>
    </source>
</evidence>
<dbReference type="InterPro" id="IPR019734">
    <property type="entry name" value="TPR_rpt"/>
</dbReference>
<dbReference type="InterPro" id="IPR051476">
    <property type="entry name" value="Bac_ResReg_Asp_Phosphatase"/>
</dbReference>
<evidence type="ECO:0000256" key="3">
    <source>
        <dbReference type="ARBA" id="ARBA00022737"/>
    </source>
</evidence>